<dbReference type="FunFam" id="3.40.640.10:FF:000004">
    <property type="entry name" value="Acetylornithine aminotransferase"/>
    <property type="match status" value="1"/>
</dbReference>
<evidence type="ECO:0000313" key="7">
    <source>
        <dbReference type="Proteomes" id="UP001151081"/>
    </source>
</evidence>
<comment type="caution">
    <text evidence="6">The sequence shown here is derived from an EMBL/GenBank/DDBJ whole genome shotgun (WGS) entry which is preliminary data.</text>
</comment>
<dbReference type="AlphaFoldDB" id="A0A9X3XCX2"/>
<dbReference type="InterPro" id="IPR015421">
    <property type="entry name" value="PyrdxlP-dep_Trfase_major"/>
</dbReference>
<reference evidence="6 7" key="1">
    <citation type="submission" date="2021-04" db="EMBL/GenBank/DDBJ databases">
        <title>Genome analysis of Polyangium sp.</title>
        <authorList>
            <person name="Li Y."/>
            <person name="Wang J."/>
        </authorList>
    </citation>
    <scope>NUCLEOTIDE SEQUENCE [LARGE SCALE GENOMIC DNA]</scope>
    <source>
        <strain evidence="6 7">SDU14</strain>
    </source>
</reference>
<keyword evidence="4 5" id="KW-0663">Pyridoxal phosphate</keyword>
<sequence>MTDDISELTARHTYGTWRAQRGWKPLHVTKAEGCHFWDASGKRYLDFSSQLVCSNLGHQNQAVIDAICAQAKELAFIGPSYTCDIRAKAALKMLEVMPKGLDKFFFATSGTEANEAAIKIARLYTGKHKIIARYTSYHGSTAGSIAATGDLRRWFVEPTGKIPGVIFGPEANCYRCPLQQKQGTCGTACADYLAYMIDHEENVAAIIVEPIVGTNGVLVPPPDYLPKLAEHAKKRGVLLIADEVMTGWGRTGKWFAVEHWGVTPDILTTAKGVTNAAMPLGVVATSRAISDYFDDNYFAHGHTYEAHPLTLAPAVAAIDEYKRLNLIERSAKMGELLGQKLKALAEKHPSIGDVRGLGLFWAVELVKDRTTKEPFNTPQDKAQRKPLVIDAVAAEMTKRGVTVLAWVSHLVIAPPLIVTEEELDEGVAALDAALTIADEKIAAR</sequence>
<evidence type="ECO:0000256" key="1">
    <source>
        <dbReference type="ARBA" id="ARBA00001933"/>
    </source>
</evidence>
<protein>
    <submittedName>
        <fullName evidence="6">Aminotransferase class III-fold pyridoxal phosphate-dependent enzyme</fullName>
    </submittedName>
</protein>
<dbReference type="GO" id="GO:0008483">
    <property type="term" value="F:transaminase activity"/>
    <property type="evidence" value="ECO:0007669"/>
    <property type="project" value="UniProtKB-KW"/>
</dbReference>
<dbReference type="InterPro" id="IPR015422">
    <property type="entry name" value="PyrdxlP-dep_Trfase_small"/>
</dbReference>
<evidence type="ECO:0000313" key="6">
    <source>
        <dbReference type="EMBL" id="MDC3986955.1"/>
    </source>
</evidence>
<dbReference type="Gene3D" id="3.90.1150.10">
    <property type="entry name" value="Aspartate Aminotransferase, domain 1"/>
    <property type="match status" value="1"/>
</dbReference>
<dbReference type="InterPro" id="IPR015424">
    <property type="entry name" value="PyrdxlP-dep_Trfase"/>
</dbReference>
<dbReference type="Gene3D" id="3.40.640.10">
    <property type="entry name" value="Type I PLP-dependent aspartate aminotransferase-like (Major domain)"/>
    <property type="match status" value="1"/>
</dbReference>
<dbReference type="PIRSF" id="PIRSF000521">
    <property type="entry name" value="Transaminase_4ab_Lys_Orn"/>
    <property type="match status" value="1"/>
</dbReference>
<evidence type="ECO:0000256" key="2">
    <source>
        <dbReference type="ARBA" id="ARBA00008954"/>
    </source>
</evidence>
<name>A0A9X3XCX2_9BACT</name>
<dbReference type="RefSeq" id="WP_272426547.1">
    <property type="nucleotide sequence ID" value="NZ_JAGTJJ010000045.1"/>
</dbReference>
<dbReference type="CDD" id="cd00610">
    <property type="entry name" value="OAT_like"/>
    <property type="match status" value="1"/>
</dbReference>
<dbReference type="GO" id="GO:0030170">
    <property type="term" value="F:pyridoxal phosphate binding"/>
    <property type="evidence" value="ECO:0007669"/>
    <property type="project" value="InterPro"/>
</dbReference>
<dbReference type="Proteomes" id="UP001151081">
    <property type="component" value="Unassembled WGS sequence"/>
</dbReference>
<dbReference type="EMBL" id="JAGTJJ010000045">
    <property type="protein sequence ID" value="MDC3986955.1"/>
    <property type="molecule type" value="Genomic_DNA"/>
</dbReference>
<proteinExistence type="inferred from homology"/>
<dbReference type="InterPro" id="IPR005814">
    <property type="entry name" value="Aminotrans_3"/>
</dbReference>
<organism evidence="6 7">
    <name type="scientific">Polyangium jinanense</name>
    <dbReference type="NCBI Taxonomy" id="2829994"/>
    <lineage>
        <taxon>Bacteria</taxon>
        <taxon>Pseudomonadati</taxon>
        <taxon>Myxococcota</taxon>
        <taxon>Polyangia</taxon>
        <taxon>Polyangiales</taxon>
        <taxon>Polyangiaceae</taxon>
        <taxon>Polyangium</taxon>
    </lineage>
</organism>
<dbReference type="PANTHER" id="PTHR43094">
    <property type="entry name" value="AMINOTRANSFERASE"/>
    <property type="match status" value="1"/>
</dbReference>
<keyword evidence="3 6" id="KW-0808">Transferase</keyword>
<evidence type="ECO:0000256" key="5">
    <source>
        <dbReference type="RuleBase" id="RU003560"/>
    </source>
</evidence>
<dbReference type="PANTHER" id="PTHR43094:SF1">
    <property type="entry name" value="AMINOTRANSFERASE CLASS-III"/>
    <property type="match status" value="1"/>
</dbReference>
<gene>
    <name evidence="6" type="ORF">KEG57_41185</name>
</gene>
<comment type="similarity">
    <text evidence="2 5">Belongs to the class-III pyridoxal-phosphate-dependent aminotransferase family.</text>
</comment>
<accession>A0A9X3XCX2</accession>
<keyword evidence="3 6" id="KW-0032">Aminotransferase</keyword>
<dbReference type="GO" id="GO:0005829">
    <property type="term" value="C:cytosol"/>
    <property type="evidence" value="ECO:0007669"/>
    <property type="project" value="TreeGrafter"/>
</dbReference>
<evidence type="ECO:0000256" key="3">
    <source>
        <dbReference type="ARBA" id="ARBA00022576"/>
    </source>
</evidence>
<evidence type="ECO:0000256" key="4">
    <source>
        <dbReference type="ARBA" id="ARBA00022898"/>
    </source>
</evidence>
<keyword evidence="7" id="KW-1185">Reference proteome</keyword>
<dbReference type="Pfam" id="PF00202">
    <property type="entry name" value="Aminotran_3"/>
    <property type="match status" value="1"/>
</dbReference>
<comment type="cofactor">
    <cofactor evidence="1">
        <name>pyridoxal 5'-phosphate</name>
        <dbReference type="ChEBI" id="CHEBI:597326"/>
    </cofactor>
</comment>
<dbReference type="SUPFAM" id="SSF53383">
    <property type="entry name" value="PLP-dependent transferases"/>
    <property type="match status" value="1"/>
</dbReference>